<evidence type="ECO:0000313" key="1">
    <source>
        <dbReference type="EMBL" id="JAH66190.1"/>
    </source>
</evidence>
<dbReference type="EMBL" id="GBXM01042387">
    <property type="protein sequence ID" value="JAH66190.1"/>
    <property type="molecule type" value="Transcribed_RNA"/>
</dbReference>
<proteinExistence type="predicted"/>
<name>A0A0E9ULQ1_ANGAN</name>
<organism evidence="1">
    <name type="scientific">Anguilla anguilla</name>
    <name type="common">European freshwater eel</name>
    <name type="synonym">Muraena anguilla</name>
    <dbReference type="NCBI Taxonomy" id="7936"/>
    <lineage>
        <taxon>Eukaryota</taxon>
        <taxon>Metazoa</taxon>
        <taxon>Chordata</taxon>
        <taxon>Craniata</taxon>
        <taxon>Vertebrata</taxon>
        <taxon>Euteleostomi</taxon>
        <taxon>Actinopterygii</taxon>
        <taxon>Neopterygii</taxon>
        <taxon>Teleostei</taxon>
        <taxon>Anguilliformes</taxon>
        <taxon>Anguillidae</taxon>
        <taxon>Anguilla</taxon>
    </lineage>
</organism>
<reference evidence="1" key="1">
    <citation type="submission" date="2014-11" db="EMBL/GenBank/DDBJ databases">
        <authorList>
            <person name="Amaro Gonzalez C."/>
        </authorList>
    </citation>
    <scope>NUCLEOTIDE SEQUENCE</scope>
</reference>
<sequence length="10" mass="1146">MNSSICKNCF</sequence>
<protein>
    <submittedName>
        <fullName evidence="1">Uncharacterized protein</fullName>
    </submittedName>
</protein>
<reference evidence="1" key="2">
    <citation type="journal article" date="2015" name="Fish Shellfish Immunol.">
        <title>Early steps in the European eel (Anguilla anguilla)-Vibrio vulnificus interaction in the gills: Role of the RtxA13 toxin.</title>
        <authorList>
            <person name="Callol A."/>
            <person name="Pajuelo D."/>
            <person name="Ebbesson L."/>
            <person name="Teles M."/>
            <person name="MacKenzie S."/>
            <person name="Amaro C."/>
        </authorList>
    </citation>
    <scope>NUCLEOTIDE SEQUENCE</scope>
</reference>
<accession>A0A0E9ULQ1</accession>